<dbReference type="GO" id="GO:0016787">
    <property type="term" value="F:hydrolase activity"/>
    <property type="evidence" value="ECO:0007669"/>
    <property type="project" value="UniProtKB-KW"/>
</dbReference>
<dbReference type="Gene3D" id="3.40.50.300">
    <property type="entry name" value="P-loop containing nucleotide triphosphate hydrolases"/>
    <property type="match status" value="1"/>
</dbReference>
<dbReference type="SUPFAM" id="SSF52540">
    <property type="entry name" value="P-loop containing nucleoside triphosphate hydrolases"/>
    <property type="match status" value="2"/>
</dbReference>
<protein>
    <recommendedName>
        <fullName evidence="7">Helicase ATP-binding domain-containing protein</fullName>
    </recommendedName>
</protein>
<dbReference type="Gene3D" id="3.40.50.10810">
    <property type="entry name" value="Tandem AAA-ATPase domain"/>
    <property type="match status" value="1"/>
</dbReference>
<dbReference type="GO" id="GO:0006281">
    <property type="term" value="P:DNA repair"/>
    <property type="evidence" value="ECO:0007669"/>
    <property type="project" value="TreeGrafter"/>
</dbReference>
<dbReference type="InterPro" id="IPR050628">
    <property type="entry name" value="SNF2_RAD54_helicase_TF"/>
</dbReference>
<accession>A0A9P7I8C4</accession>
<dbReference type="EMBL" id="JADFTT010000249">
    <property type="protein sequence ID" value="KAG5764418.1"/>
    <property type="molecule type" value="Genomic_DNA"/>
</dbReference>
<proteinExistence type="predicted"/>
<reference evidence="5" key="2">
    <citation type="submission" date="2020-10" db="EMBL/GenBank/DDBJ databases">
        <authorList>
            <person name="Peck L.D."/>
            <person name="Nowell R.W."/>
            <person name="Flood J."/>
            <person name="Ryan M.J."/>
            <person name="Barraclough T.G."/>
        </authorList>
    </citation>
    <scope>NUCLEOTIDE SEQUENCE</scope>
    <source>
        <strain evidence="5">IMI 127659i</strain>
    </source>
</reference>
<dbReference type="OrthoDB" id="5105709at2759"/>
<evidence type="ECO:0000256" key="1">
    <source>
        <dbReference type="ARBA" id="ARBA00022741"/>
    </source>
</evidence>
<gene>
    <name evidence="5" type="ORF">H9Q72_007506</name>
</gene>
<comment type="caution">
    <text evidence="5">The sequence shown here is derived from an EMBL/GenBank/DDBJ whole genome shotgun (WGS) entry which is preliminary data.</text>
</comment>
<evidence type="ECO:0000313" key="5">
    <source>
        <dbReference type="EMBL" id="KAG5764418.1"/>
    </source>
</evidence>
<dbReference type="PANTHER" id="PTHR45626:SF17">
    <property type="entry name" value="HELICASE-LIKE TRANSCRIPTION FACTOR"/>
    <property type="match status" value="1"/>
</dbReference>
<evidence type="ECO:0000256" key="4">
    <source>
        <dbReference type="ARBA" id="ARBA00022840"/>
    </source>
</evidence>
<dbReference type="GO" id="GO:0005524">
    <property type="term" value="F:ATP binding"/>
    <property type="evidence" value="ECO:0007669"/>
    <property type="project" value="UniProtKB-KW"/>
</dbReference>
<dbReference type="GO" id="GO:0005634">
    <property type="term" value="C:nucleus"/>
    <property type="evidence" value="ECO:0007669"/>
    <property type="project" value="TreeGrafter"/>
</dbReference>
<dbReference type="InterPro" id="IPR027417">
    <property type="entry name" value="P-loop_NTPase"/>
</dbReference>
<keyword evidence="6" id="KW-1185">Reference proteome</keyword>
<keyword evidence="2" id="KW-0378">Hydrolase</keyword>
<organism evidence="5 6">
    <name type="scientific">Fusarium xylarioides</name>
    <dbReference type="NCBI Taxonomy" id="221167"/>
    <lineage>
        <taxon>Eukaryota</taxon>
        <taxon>Fungi</taxon>
        <taxon>Dikarya</taxon>
        <taxon>Ascomycota</taxon>
        <taxon>Pezizomycotina</taxon>
        <taxon>Sordariomycetes</taxon>
        <taxon>Hypocreomycetidae</taxon>
        <taxon>Hypocreales</taxon>
        <taxon>Nectriaceae</taxon>
        <taxon>Fusarium</taxon>
        <taxon>Fusarium fujikuroi species complex</taxon>
    </lineage>
</organism>
<dbReference type="Proteomes" id="UP000750502">
    <property type="component" value="Unassembled WGS sequence"/>
</dbReference>
<dbReference type="InterPro" id="IPR038718">
    <property type="entry name" value="SNF2-like_sf"/>
</dbReference>
<keyword evidence="4" id="KW-0067">ATP-binding</keyword>
<keyword evidence="1" id="KW-0547">Nucleotide-binding</keyword>
<dbReference type="PANTHER" id="PTHR45626">
    <property type="entry name" value="TRANSCRIPTION TERMINATION FACTOR 2-RELATED"/>
    <property type="match status" value="1"/>
</dbReference>
<reference evidence="5" key="1">
    <citation type="journal article" date="2020" name="bioRxiv">
        <title>Historical genomics reveals the evolutionary mechanisms behind multiple outbreaks of the host-specific coffee wilt pathogen Fusarium xylarioides.</title>
        <authorList>
            <person name="Peck D."/>
            <person name="Nowell R.W."/>
            <person name="Flood J."/>
            <person name="Ryan M.J."/>
            <person name="Barraclough T.G."/>
        </authorList>
    </citation>
    <scope>NUCLEOTIDE SEQUENCE</scope>
    <source>
        <strain evidence="5">IMI 127659i</strain>
    </source>
</reference>
<dbReference type="GO" id="GO:0004386">
    <property type="term" value="F:helicase activity"/>
    <property type="evidence" value="ECO:0007669"/>
    <property type="project" value="UniProtKB-KW"/>
</dbReference>
<name>A0A9P7I8C4_9HYPO</name>
<dbReference type="AlphaFoldDB" id="A0A9P7I8C4"/>
<evidence type="ECO:0000256" key="3">
    <source>
        <dbReference type="ARBA" id="ARBA00022806"/>
    </source>
</evidence>
<sequence length="414" mass="46115">MIITEHDAPRAGRIPSLRYGNTLFEHQKHAVGAAMRSLAAPLKGMILGDPSGLGKALEALAVAALSWEPGDGPSLIVAPLSCCSQRMAEIDAFFDTDAIKYYNSYLTVLFPKRPKLVLRSVSLESGPWKPIGKCMILDEAHIIKNRNTRTFAAVTALRGHFEGCPDLTGTPLDNTWEHGYALPRRLEGYPITDFNILLQASKKLDWHVRVFALDPKYRSNSNSSFAELKWLMMMMMKSKKSQGLKSRGKAPQSKKADGAVQLKLAQGGLVESMRRGDVDDAIPDDLDAQALEQIAEWCQQLEQGDNSLSRRVQAILDTMRQHLDRRPDDSLIIVDESVWFPDMMAIALKKTYHSVAHDTYNGRLDTVQRHLTIKKISQATPPHTLLAGRGTGGQGLNMQFSKVVIRCGPWWKKM</sequence>
<dbReference type="GO" id="GO:0008094">
    <property type="term" value="F:ATP-dependent activity, acting on DNA"/>
    <property type="evidence" value="ECO:0007669"/>
    <property type="project" value="TreeGrafter"/>
</dbReference>
<evidence type="ECO:0008006" key="7">
    <source>
        <dbReference type="Google" id="ProtNLM"/>
    </source>
</evidence>
<evidence type="ECO:0000313" key="6">
    <source>
        <dbReference type="Proteomes" id="UP000750502"/>
    </source>
</evidence>
<keyword evidence="3" id="KW-0347">Helicase</keyword>
<evidence type="ECO:0000256" key="2">
    <source>
        <dbReference type="ARBA" id="ARBA00022801"/>
    </source>
</evidence>